<dbReference type="AlphaFoldDB" id="A0A176XH41"/>
<proteinExistence type="predicted"/>
<gene>
    <name evidence="1" type="ORF">A7J57_00850</name>
</gene>
<evidence type="ECO:0000313" key="2">
    <source>
        <dbReference type="Proteomes" id="UP000077098"/>
    </source>
</evidence>
<dbReference type="Proteomes" id="UP000077098">
    <property type="component" value="Unassembled WGS sequence"/>
</dbReference>
<protein>
    <submittedName>
        <fullName evidence="1">Uncharacterized protein</fullName>
    </submittedName>
</protein>
<reference evidence="1 2" key="1">
    <citation type="submission" date="2016-05" db="EMBL/GenBank/DDBJ databases">
        <authorList>
            <person name="Lavstsen T."/>
            <person name="Jespersen J.S."/>
        </authorList>
    </citation>
    <scope>NUCLEOTIDE SEQUENCE [LARGE SCALE GENOMIC DNA]</scope>
    <source>
        <strain evidence="1 2">KCJ1736</strain>
    </source>
</reference>
<evidence type="ECO:0000313" key="1">
    <source>
        <dbReference type="EMBL" id="OAE49194.1"/>
    </source>
</evidence>
<comment type="caution">
    <text evidence="1">The sequence shown here is derived from an EMBL/GenBank/DDBJ whole genome shotgun (WGS) entry which is preliminary data.</text>
</comment>
<accession>A0A176XH41</accession>
<organism evidence="1 2">
    <name type="scientific">Agrobacterium tumefaciens</name>
    <dbReference type="NCBI Taxonomy" id="358"/>
    <lineage>
        <taxon>Bacteria</taxon>
        <taxon>Pseudomonadati</taxon>
        <taxon>Pseudomonadota</taxon>
        <taxon>Alphaproteobacteria</taxon>
        <taxon>Hyphomicrobiales</taxon>
        <taxon>Rhizobiaceae</taxon>
        <taxon>Rhizobium/Agrobacterium group</taxon>
        <taxon>Agrobacterium</taxon>
        <taxon>Agrobacterium tumefaciens complex</taxon>
    </lineage>
</organism>
<name>A0A176XH41_AGRTU</name>
<sequence length="71" mass="7522">MHSLKSAGIADSAGGDILTFCDEADVTAVARLTFGADAALAVAFSALDARLDGRDRDFLFWAKVFRALTEV</sequence>
<dbReference type="EMBL" id="LXPS01000003">
    <property type="protein sequence ID" value="OAE49194.1"/>
    <property type="molecule type" value="Genomic_DNA"/>
</dbReference>
<dbReference type="RefSeq" id="WP_063947360.1">
    <property type="nucleotide sequence ID" value="NZ_JBJDNA010000003.1"/>
</dbReference>